<keyword evidence="5" id="KW-0333">Golgi apparatus</keyword>
<accession>A0A5A7R833</accession>
<dbReference type="Pfam" id="PF01501">
    <property type="entry name" value="Glyco_transf_8"/>
    <property type="match status" value="1"/>
</dbReference>
<feature type="transmembrane region" description="Helical" evidence="5">
    <location>
        <begin position="47"/>
        <end position="65"/>
    </location>
</feature>
<keyword evidence="5" id="KW-1133">Transmembrane helix</keyword>
<evidence type="ECO:0000256" key="4">
    <source>
        <dbReference type="ARBA" id="ARBA00022679"/>
    </source>
</evidence>
<name>A0A5A7R833_STRAF</name>
<evidence type="ECO:0000256" key="1">
    <source>
        <dbReference type="ARBA" id="ARBA00004877"/>
    </source>
</evidence>
<dbReference type="PANTHER" id="PTHR32116:SF30">
    <property type="entry name" value="GALACTURONOSYLTRANSFERASE 15-RELATED"/>
    <property type="match status" value="1"/>
</dbReference>
<keyword evidence="5" id="KW-0472">Membrane</keyword>
<evidence type="ECO:0000256" key="2">
    <source>
        <dbReference type="ARBA" id="ARBA00006351"/>
    </source>
</evidence>
<dbReference type="GO" id="GO:0000139">
    <property type="term" value="C:Golgi membrane"/>
    <property type="evidence" value="ECO:0007669"/>
    <property type="project" value="UniProtKB-SubCell"/>
</dbReference>
<dbReference type="AlphaFoldDB" id="A0A5A7R833"/>
<proteinExistence type="inferred from homology"/>
<evidence type="ECO:0000313" key="6">
    <source>
        <dbReference type="EMBL" id="GER53430.1"/>
    </source>
</evidence>
<dbReference type="InterPro" id="IPR029044">
    <property type="entry name" value="Nucleotide-diphossugar_trans"/>
</dbReference>
<dbReference type="InterPro" id="IPR002495">
    <property type="entry name" value="Glyco_trans_8"/>
</dbReference>
<comment type="similarity">
    <text evidence="2 5">Belongs to the glycosyltransferase 8 family.</text>
</comment>
<dbReference type="GO" id="GO:0045489">
    <property type="term" value="P:pectin biosynthetic process"/>
    <property type="evidence" value="ECO:0007669"/>
    <property type="project" value="UniProtKB-UniPathway"/>
</dbReference>
<keyword evidence="7" id="KW-1185">Reference proteome</keyword>
<dbReference type="GO" id="GO:0071555">
    <property type="term" value="P:cell wall organization"/>
    <property type="evidence" value="ECO:0007669"/>
    <property type="project" value="UniProtKB-KW"/>
</dbReference>
<gene>
    <name evidence="6" type="ORF">STAS_30947</name>
</gene>
<dbReference type="InterPro" id="IPR029993">
    <property type="entry name" value="GAUT"/>
</dbReference>
<organism evidence="6 7">
    <name type="scientific">Striga asiatica</name>
    <name type="common">Asiatic witchweed</name>
    <name type="synonym">Buchnera asiatica</name>
    <dbReference type="NCBI Taxonomy" id="4170"/>
    <lineage>
        <taxon>Eukaryota</taxon>
        <taxon>Viridiplantae</taxon>
        <taxon>Streptophyta</taxon>
        <taxon>Embryophyta</taxon>
        <taxon>Tracheophyta</taxon>
        <taxon>Spermatophyta</taxon>
        <taxon>Magnoliopsida</taxon>
        <taxon>eudicotyledons</taxon>
        <taxon>Gunneridae</taxon>
        <taxon>Pentapetalae</taxon>
        <taxon>asterids</taxon>
        <taxon>lamiids</taxon>
        <taxon>Lamiales</taxon>
        <taxon>Orobanchaceae</taxon>
        <taxon>Buchnereae</taxon>
        <taxon>Striga</taxon>
    </lineage>
</organism>
<dbReference type="OrthoDB" id="411524at2759"/>
<comment type="caution">
    <text evidence="6">The sequence shown here is derived from an EMBL/GenBank/DDBJ whole genome shotgun (WGS) entry which is preliminary data.</text>
</comment>
<dbReference type="PANTHER" id="PTHR32116">
    <property type="entry name" value="GALACTURONOSYLTRANSFERASE 4-RELATED"/>
    <property type="match status" value="1"/>
</dbReference>
<evidence type="ECO:0000256" key="5">
    <source>
        <dbReference type="RuleBase" id="RU362027"/>
    </source>
</evidence>
<keyword evidence="4 6" id="KW-0808">Transferase</keyword>
<comment type="pathway">
    <text evidence="1 5">Glycan metabolism; pectin biosynthesis.</text>
</comment>
<evidence type="ECO:0000313" key="7">
    <source>
        <dbReference type="Proteomes" id="UP000325081"/>
    </source>
</evidence>
<keyword evidence="5" id="KW-0961">Cell wall biogenesis/degradation</keyword>
<dbReference type="Proteomes" id="UP000325081">
    <property type="component" value="Unassembled WGS sequence"/>
</dbReference>
<reference evidence="7" key="1">
    <citation type="journal article" date="2019" name="Curr. Biol.">
        <title>Genome Sequence of Striga asiatica Provides Insight into the Evolution of Plant Parasitism.</title>
        <authorList>
            <person name="Yoshida S."/>
            <person name="Kim S."/>
            <person name="Wafula E.K."/>
            <person name="Tanskanen J."/>
            <person name="Kim Y.M."/>
            <person name="Honaas L."/>
            <person name="Yang Z."/>
            <person name="Spallek T."/>
            <person name="Conn C.E."/>
            <person name="Ichihashi Y."/>
            <person name="Cheong K."/>
            <person name="Cui S."/>
            <person name="Der J.P."/>
            <person name="Gundlach H."/>
            <person name="Jiao Y."/>
            <person name="Hori C."/>
            <person name="Ishida J.K."/>
            <person name="Kasahara H."/>
            <person name="Kiba T."/>
            <person name="Kim M.S."/>
            <person name="Koo N."/>
            <person name="Laohavisit A."/>
            <person name="Lee Y.H."/>
            <person name="Lumba S."/>
            <person name="McCourt P."/>
            <person name="Mortimer J.C."/>
            <person name="Mutuku J.M."/>
            <person name="Nomura T."/>
            <person name="Sasaki-Sekimoto Y."/>
            <person name="Seto Y."/>
            <person name="Wang Y."/>
            <person name="Wakatake T."/>
            <person name="Sakakibara H."/>
            <person name="Demura T."/>
            <person name="Yamaguchi S."/>
            <person name="Yoneyama K."/>
            <person name="Manabe R.I."/>
            <person name="Nelson D.C."/>
            <person name="Schulman A.H."/>
            <person name="Timko M.P."/>
            <person name="dePamphilis C.W."/>
            <person name="Choi D."/>
            <person name="Shirasu K."/>
        </authorList>
    </citation>
    <scope>NUCLEOTIDE SEQUENCE [LARGE SCALE GENOMIC DNA]</scope>
    <source>
        <strain evidence="7">cv. UVA1</strain>
    </source>
</reference>
<keyword evidence="3 5" id="KW-0328">Glycosyltransferase</keyword>
<dbReference type="Gene3D" id="3.90.550.10">
    <property type="entry name" value="Spore Coat Polysaccharide Biosynthesis Protein SpsA, Chain A"/>
    <property type="match status" value="1"/>
</dbReference>
<protein>
    <recommendedName>
        <fullName evidence="5">Hexosyltransferase</fullName>
        <ecNumber evidence="5">2.4.1.-</ecNumber>
    </recommendedName>
</protein>
<keyword evidence="5" id="KW-0812">Transmembrane</keyword>
<comment type="subcellular location">
    <subcellularLocation>
        <location evidence="5">Golgi apparatus membrane</location>
        <topology evidence="5">Single-pass type II membrane protein</topology>
    </subcellularLocation>
</comment>
<dbReference type="UniPathway" id="UPA00845"/>
<dbReference type="GO" id="GO:0047262">
    <property type="term" value="F:polygalacturonate 4-alpha-galacturonosyltransferase activity"/>
    <property type="evidence" value="ECO:0007669"/>
    <property type="project" value="InterPro"/>
</dbReference>
<sequence>MKLCTSAAGFKRFAASGVGRRLWGMKGKNPLAAAGGGRRLSHRPARLLVGLLLPFLFVRAALLALESAALCSSPIVFYFQWANVQTNRVFVVLQRYFAHDNAVVLVKKLREELSMALLETTTSGDENNDGRVGIARLESSNSIPLSFEDLIKDMALNKDIKAFAFKTKAMIARLEHTVKEAKWHESLYWHLAAHGIPKTLHCLSLNLAEEYAVNAAARSRLPQPQYIYRLTDSSFHHVVLLSDNLLAVSVVVSSIIKTSSNPEKLVFHIVTDKKTYPSMHAWFAINTVYSAVVEVKGLHQYDWSHEVNVVVKEMLEIHHQIWSRYYRSLKMENFEQGKVKDRNLDALSTSSISLLNHLRIYLPVLFPDLDKVVLLDDDVVVQHDLSSLWDLDLNQKVAGAVVDSWCGPDCCPGRKYKDYFNFMDPIFSSADVNPDSCGWLYGVNIFDLGRWRKTNIIEVYHQWLKHSLNSGFELWHPGALPPALLAFEKHVQRIDPSWHLAGLGYRYPETDKQMLEAAAVVHFSGPAKPWLDIGSSALRGLWNKHVNFSNEHIRRCGITG</sequence>
<dbReference type="EMBL" id="BKCP01010515">
    <property type="protein sequence ID" value="GER53430.1"/>
    <property type="molecule type" value="Genomic_DNA"/>
</dbReference>
<dbReference type="SUPFAM" id="SSF53448">
    <property type="entry name" value="Nucleotide-diphospho-sugar transferases"/>
    <property type="match status" value="1"/>
</dbReference>
<evidence type="ECO:0000256" key="3">
    <source>
        <dbReference type="ARBA" id="ARBA00022676"/>
    </source>
</evidence>
<dbReference type="EC" id="2.4.1.-" evidence="5"/>